<evidence type="ECO:0000313" key="3">
    <source>
        <dbReference type="Proteomes" id="UP000078561"/>
    </source>
</evidence>
<dbReference type="OrthoDB" id="2341409at2759"/>
<feature type="compositionally biased region" description="Low complexity" evidence="1">
    <location>
        <begin position="254"/>
        <end position="269"/>
    </location>
</feature>
<dbReference type="InParanoid" id="A0A168Q4L6"/>
<name>A0A168Q4L6_ABSGL</name>
<evidence type="ECO:0000256" key="1">
    <source>
        <dbReference type="SAM" id="MobiDB-lite"/>
    </source>
</evidence>
<dbReference type="Proteomes" id="UP000078561">
    <property type="component" value="Unassembled WGS sequence"/>
</dbReference>
<dbReference type="STRING" id="4829.A0A168Q4L6"/>
<feature type="region of interest" description="Disordered" evidence="1">
    <location>
        <begin position="36"/>
        <end position="63"/>
    </location>
</feature>
<evidence type="ECO:0000313" key="2">
    <source>
        <dbReference type="EMBL" id="SAM03512.1"/>
    </source>
</evidence>
<keyword evidence="3" id="KW-1185">Reference proteome</keyword>
<organism evidence="2">
    <name type="scientific">Absidia glauca</name>
    <name type="common">Pin mould</name>
    <dbReference type="NCBI Taxonomy" id="4829"/>
    <lineage>
        <taxon>Eukaryota</taxon>
        <taxon>Fungi</taxon>
        <taxon>Fungi incertae sedis</taxon>
        <taxon>Mucoromycota</taxon>
        <taxon>Mucoromycotina</taxon>
        <taxon>Mucoromycetes</taxon>
        <taxon>Mucorales</taxon>
        <taxon>Cunninghamellaceae</taxon>
        <taxon>Absidia</taxon>
    </lineage>
</organism>
<gene>
    <name evidence="2" type="primary">ABSGL_09353.1 scaffold 11175</name>
</gene>
<feature type="compositionally biased region" description="Polar residues" evidence="1">
    <location>
        <begin position="286"/>
        <end position="297"/>
    </location>
</feature>
<sequence>MTPSYTLPSLYEIVKPDFYTSSSYDGHAGSAFHRVGSPPELLHDSEEDDGDSLPSLHNHLHHHFDDLPHRRKSMPHRSPSVIQDAFQASALDKSVVFQWRNKSEPLAPAADQVQSKVICGESLLSALRHRVALARQQDLPIKKRSIQMRRRQLTATCIAMPTINNNKHEQQQQQQQQQQQRQQHISKHKMSIPVLTSPPSISPPVFPTTATPFSSISTPPQPAPSPVLTSPYVPSPPSILTPTISLPPSPPPSSASYPSTPPSSSLTGSSPPPPPPSKQRGGRKPLQTTTRHTSSGRPSRVKGPCQACHETSDGCMRKAFDWPFPASQIFNDKGKPFVYLCNKCGLRYNKSGGCVCRHCRWVFCKEEKRKAMQYIDKMRRNRPDGHIDLDEDIEHFVCSPKYWSCGRPWKVGWVLNSMDDDEDVDSPVSSPSL</sequence>
<evidence type="ECO:0008006" key="4">
    <source>
        <dbReference type="Google" id="ProtNLM"/>
    </source>
</evidence>
<dbReference type="OMA" id="YTANQSC"/>
<feature type="compositionally biased region" description="Pro residues" evidence="1">
    <location>
        <begin position="233"/>
        <end position="253"/>
    </location>
</feature>
<proteinExistence type="predicted"/>
<protein>
    <recommendedName>
        <fullName evidence="4">GATA-type domain-containing protein</fullName>
    </recommendedName>
</protein>
<feature type="compositionally biased region" description="Polar residues" evidence="1">
    <location>
        <begin position="208"/>
        <end position="218"/>
    </location>
</feature>
<accession>A0A168Q4L6</accession>
<dbReference type="EMBL" id="LT554202">
    <property type="protein sequence ID" value="SAM03512.1"/>
    <property type="molecule type" value="Genomic_DNA"/>
</dbReference>
<feature type="compositionally biased region" description="Low complexity" evidence="1">
    <location>
        <begin position="171"/>
        <end position="183"/>
    </location>
</feature>
<reference evidence="2" key="1">
    <citation type="submission" date="2016-04" db="EMBL/GenBank/DDBJ databases">
        <authorList>
            <person name="Evans L.H."/>
            <person name="Alamgir A."/>
            <person name="Owens N."/>
            <person name="Weber N.D."/>
            <person name="Virtaneva K."/>
            <person name="Barbian K."/>
            <person name="Babar A."/>
            <person name="Rosenke K."/>
        </authorList>
    </citation>
    <scope>NUCLEOTIDE SEQUENCE [LARGE SCALE GENOMIC DNA]</scope>
    <source>
        <strain evidence="2">CBS 101.48</strain>
    </source>
</reference>
<dbReference type="AlphaFoldDB" id="A0A168Q4L6"/>
<feature type="region of interest" description="Disordered" evidence="1">
    <location>
        <begin position="166"/>
        <end position="305"/>
    </location>
</feature>